<dbReference type="PANTHER" id="PTHR43184:SF9">
    <property type="entry name" value="GLUCOSE-6-PHOSPHATE EXCHANGER SLC37A2"/>
    <property type="match status" value="1"/>
</dbReference>
<sequence>MLKSGQGGMAPSSQPYSPTWEDLWGGDGDGDGDAAAALMLSLLQIRITTRSFLVLWTMPSLWRMPSGCSSGTGAVLRFPSSTPCSPFGTAPQFPMLSPQWHFRGAAAAAVLPVGGHVAERDLHSTLWLWLLLEHPRPMVLHHCAGVQWAGTDDRLALSRGMRRELVWEGKVSACPCPRVSCSQPMLIPPSCRHRRGLIMGIWNSHTSVGNILGSLIAGAWVSSEWGLSFIVPGIIIAVIGIVCFFFLVEHPEDVGCSPPQQHDASDEKEPEGMTSEDRSSTDPKELAEELEAISFLGALRIPGVVEFSLCLLFAKLVSYTFLYWLPLYIVNVAHFGAKEAGDLSTLFDVGGILGGIFAGLISDYTGGRATTCCVMLVVAAPMLFLYNHVGQNGIGTSIAMLIVCGALVNGPYALITTAVSADLGTHESLKGNARALSTVTAIIDGTGSVGAALGPLLAGLISPTGWNNVFYMLIAADVLACLLLARVVVKEVRAWYGCMARKRGYVQRDTGMFVGHGRGIAVLSTILVSCSSSVQLTESVLDGK</sequence>
<feature type="transmembrane region" description="Helical" evidence="6">
    <location>
        <begin position="304"/>
        <end position="325"/>
    </location>
</feature>
<dbReference type="Ensembl" id="ENSMGAT00000000785.3">
    <property type="protein sequence ID" value="ENSMGAP00000000153.3"/>
    <property type="gene ID" value="ENSMGAG00000000762.3"/>
</dbReference>
<reference evidence="8" key="2">
    <citation type="submission" date="2025-08" db="UniProtKB">
        <authorList>
            <consortium name="Ensembl"/>
        </authorList>
    </citation>
    <scope>IDENTIFICATION</scope>
</reference>
<feature type="region of interest" description="Disordered" evidence="5">
    <location>
        <begin position="1"/>
        <end position="25"/>
    </location>
</feature>
<evidence type="ECO:0000256" key="5">
    <source>
        <dbReference type="SAM" id="MobiDB-lite"/>
    </source>
</evidence>
<feature type="transmembrane region" description="Helical" evidence="6">
    <location>
        <begin position="369"/>
        <end position="386"/>
    </location>
</feature>
<gene>
    <name evidence="8" type="primary">SLC37A2</name>
</gene>
<feature type="transmembrane region" description="Helical" evidence="6">
    <location>
        <begin position="345"/>
        <end position="362"/>
    </location>
</feature>
<dbReference type="AlphaFoldDB" id="G1MQ23"/>
<accession>G1MQ23</accession>
<evidence type="ECO:0000256" key="2">
    <source>
        <dbReference type="ARBA" id="ARBA00022692"/>
    </source>
</evidence>
<evidence type="ECO:0000313" key="8">
    <source>
        <dbReference type="Ensembl" id="ENSMGAP00000000153.3"/>
    </source>
</evidence>
<dbReference type="Proteomes" id="UP000001645">
    <property type="component" value="Chromosome 26"/>
</dbReference>
<dbReference type="Gene3D" id="1.20.1250.20">
    <property type="entry name" value="MFS general substrate transporter like domains"/>
    <property type="match status" value="2"/>
</dbReference>
<dbReference type="Pfam" id="PF07690">
    <property type="entry name" value="MFS_1"/>
    <property type="match status" value="1"/>
</dbReference>
<dbReference type="GO" id="GO:0005789">
    <property type="term" value="C:endoplasmic reticulum membrane"/>
    <property type="evidence" value="ECO:0007669"/>
    <property type="project" value="Ensembl"/>
</dbReference>
<feature type="domain" description="Major facilitator superfamily (MFS) profile" evidence="7">
    <location>
        <begin position="303"/>
        <end position="544"/>
    </location>
</feature>
<dbReference type="InterPro" id="IPR036259">
    <property type="entry name" value="MFS_trans_sf"/>
</dbReference>
<dbReference type="InterPro" id="IPR020846">
    <property type="entry name" value="MFS_dom"/>
</dbReference>
<keyword evidence="9" id="KW-1185">Reference proteome</keyword>
<evidence type="ECO:0000313" key="9">
    <source>
        <dbReference type="Proteomes" id="UP000001645"/>
    </source>
</evidence>
<feature type="transmembrane region" description="Helical" evidence="6">
    <location>
        <begin position="227"/>
        <end position="248"/>
    </location>
</feature>
<feature type="region of interest" description="Disordered" evidence="5">
    <location>
        <begin position="256"/>
        <end position="283"/>
    </location>
</feature>
<proteinExistence type="predicted"/>
<dbReference type="InParanoid" id="G1MQ23"/>
<feature type="transmembrane region" description="Helical" evidence="6">
    <location>
        <begin position="202"/>
        <end position="221"/>
    </location>
</feature>
<dbReference type="GeneTree" id="ENSGT00940000158657"/>
<feature type="transmembrane region" description="Helical" evidence="6">
    <location>
        <begin position="469"/>
        <end position="489"/>
    </location>
</feature>
<dbReference type="Bgee" id="ENSMGAG00000000762">
    <property type="expression patterns" value="Expressed in spleen and 9 other cell types or tissues"/>
</dbReference>
<dbReference type="PROSITE" id="PS50850">
    <property type="entry name" value="MFS"/>
    <property type="match status" value="1"/>
</dbReference>
<evidence type="ECO:0000256" key="6">
    <source>
        <dbReference type="SAM" id="Phobius"/>
    </source>
</evidence>
<dbReference type="SUPFAM" id="SSF103473">
    <property type="entry name" value="MFS general substrate transporter"/>
    <property type="match status" value="1"/>
</dbReference>
<protein>
    <submittedName>
        <fullName evidence="8">Solute carrier family 37 member 2</fullName>
    </submittedName>
</protein>
<evidence type="ECO:0000259" key="7">
    <source>
        <dbReference type="PROSITE" id="PS50850"/>
    </source>
</evidence>
<evidence type="ECO:0000256" key="1">
    <source>
        <dbReference type="ARBA" id="ARBA00004141"/>
    </source>
</evidence>
<keyword evidence="2 6" id="KW-0812">Transmembrane</keyword>
<dbReference type="OrthoDB" id="3639251at2759"/>
<dbReference type="FunFam" id="1.20.1250.20:FF:000050">
    <property type="entry name" value="glucose-6-phosphate exchanger SLC37A2 isoform X1"/>
    <property type="match status" value="1"/>
</dbReference>
<dbReference type="PANTHER" id="PTHR43184">
    <property type="entry name" value="MAJOR FACILITATOR SUPERFAMILY TRANSPORTER 16, ISOFORM B"/>
    <property type="match status" value="1"/>
</dbReference>
<dbReference type="GO" id="GO:0061513">
    <property type="term" value="F:glucose 6-phosphate:phosphate antiporter activity"/>
    <property type="evidence" value="ECO:0007669"/>
    <property type="project" value="Ensembl"/>
</dbReference>
<dbReference type="InterPro" id="IPR011701">
    <property type="entry name" value="MFS"/>
</dbReference>
<reference evidence="8" key="3">
    <citation type="submission" date="2025-09" db="UniProtKB">
        <authorList>
            <consortium name="Ensembl"/>
        </authorList>
    </citation>
    <scope>IDENTIFICATION</scope>
</reference>
<keyword evidence="4 6" id="KW-0472">Membrane</keyword>
<reference evidence="8 9" key="1">
    <citation type="journal article" date="2010" name="PLoS Biol.">
        <title>Multi-platform next-generation sequencing of the domestic turkey (Meleagris gallopavo): genome assembly and analysis.</title>
        <authorList>
            <person name="Dalloul R.A."/>
            <person name="Long J.A."/>
            <person name="Zimin A.V."/>
            <person name="Aslam L."/>
            <person name="Beal K."/>
            <person name="Blomberg L.A."/>
            <person name="Bouffard P."/>
            <person name="Burt D.W."/>
            <person name="Crasta O."/>
            <person name="Crooijmans R.P."/>
            <person name="Cooper K."/>
            <person name="Coulombe R.A."/>
            <person name="De S."/>
            <person name="Delany M.E."/>
            <person name="Dodgson J.B."/>
            <person name="Dong J.J."/>
            <person name="Evans C."/>
            <person name="Frederickson K.M."/>
            <person name="Flicek P."/>
            <person name="Florea L."/>
            <person name="Folkerts O."/>
            <person name="Groenen M.A."/>
            <person name="Harkins T.T."/>
            <person name="Herrero J."/>
            <person name="Hoffmann S."/>
            <person name="Megens H.J."/>
            <person name="Jiang A."/>
            <person name="de Jong P."/>
            <person name="Kaiser P."/>
            <person name="Kim H."/>
            <person name="Kim K.W."/>
            <person name="Kim S."/>
            <person name="Langenberger D."/>
            <person name="Lee M.K."/>
            <person name="Lee T."/>
            <person name="Mane S."/>
            <person name="Marcais G."/>
            <person name="Marz M."/>
            <person name="McElroy A.P."/>
            <person name="Modise T."/>
            <person name="Nefedov M."/>
            <person name="Notredame C."/>
            <person name="Paton I.R."/>
            <person name="Payne W.S."/>
            <person name="Pertea G."/>
            <person name="Prickett D."/>
            <person name="Puiu D."/>
            <person name="Qioa D."/>
            <person name="Raineri E."/>
            <person name="Ruffier M."/>
            <person name="Salzberg S.L."/>
            <person name="Schatz M.C."/>
            <person name="Scheuring C."/>
            <person name="Schmidt C.J."/>
            <person name="Schroeder S."/>
            <person name="Searle S.M."/>
            <person name="Smith E.J."/>
            <person name="Smith J."/>
            <person name="Sonstegard T.S."/>
            <person name="Stadler P.F."/>
            <person name="Tafer H."/>
            <person name="Tu Z.J."/>
            <person name="Van Tassell C.P."/>
            <person name="Vilella A.J."/>
            <person name="Williams K.P."/>
            <person name="Yorke J.A."/>
            <person name="Zhang L."/>
            <person name="Zhang H.B."/>
            <person name="Zhang X."/>
            <person name="Zhang Y."/>
            <person name="Reed K.M."/>
        </authorList>
    </citation>
    <scope>NUCLEOTIDE SEQUENCE [LARGE SCALE GENOMIC DNA]</scope>
</reference>
<feature type="compositionally biased region" description="Basic and acidic residues" evidence="5">
    <location>
        <begin position="263"/>
        <end position="283"/>
    </location>
</feature>
<feature type="transmembrane region" description="Helical" evidence="6">
    <location>
        <begin position="435"/>
        <end position="457"/>
    </location>
</feature>
<name>G1MQ23_MELGA</name>
<comment type="subcellular location">
    <subcellularLocation>
        <location evidence="1">Membrane</location>
        <topology evidence="1">Multi-pass membrane protein</topology>
    </subcellularLocation>
</comment>
<evidence type="ECO:0000256" key="4">
    <source>
        <dbReference type="ARBA" id="ARBA00023136"/>
    </source>
</evidence>
<evidence type="ECO:0000256" key="3">
    <source>
        <dbReference type="ARBA" id="ARBA00022989"/>
    </source>
</evidence>
<dbReference type="GO" id="GO:0035435">
    <property type="term" value="P:phosphate ion transmembrane transport"/>
    <property type="evidence" value="ECO:0007669"/>
    <property type="project" value="Ensembl"/>
</dbReference>
<organism evidence="8 9">
    <name type="scientific">Meleagris gallopavo</name>
    <name type="common">Wild turkey</name>
    <dbReference type="NCBI Taxonomy" id="9103"/>
    <lineage>
        <taxon>Eukaryota</taxon>
        <taxon>Metazoa</taxon>
        <taxon>Chordata</taxon>
        <taxon>Craniata</taxon>
        <taxon>Vertebrata</taxon>
        <taxon>Euteleostomi</taxon>
        <taxon>Archelosauria</taxon>
        <taxon>Archosauria</taxon>
        <taxon>Dinosauria</taxon>
        <taxon>Saurischia</taxon>
        <taxon>Theropoda</taxon>
        <taxon>Coelurosauria</taxon>
        <taxon>Aves</taxon>
        <taxon>Neognathae</taxon>
        <taxon>Galloanserae</taxon>
        <taxon>Galliformes</taxon>
        <taxon>Phasianidae</taxon>
        <taxon>Meleagridinae</taxon>
        <taxon>Meleagris</taxon>
    </lineage>
</organism>
<keyword evidence="3 6" id="KW-1133">Transmembrane helix</keyword>
<dbReference type="HOGENOM" id="CLU_001265_31_6_1"/>
<feature type="transmembrane region" description="Helical" evidence="6">
    <location>
        <begin position="398"/>
        <end position="423"/>
    </location>
</feature>